<sequence>MKHRGSEVPVLFSKTNTDYCMKINLIELFEESVRMYPQKVAVIDKDREITFSDLHQNSLQLAAKITAMGVGQNKPIGVFLDKSIESVYADLGVLYAGDFYMNLDIKTPAERIRNIIQLVEPAVIISTSRQVKSILAIIPETVKVILLDEEEWTAEVDAEAIIRNLSTIIDTDPSCIINTSGSTGTPKGVVLNHKSFFDFIDWAIDTFHFGEDLVMGSLSPIVFDIYSFELCMLMAKASTLVVLPAHLAAFPAKILEVLEQHKVNFLFWVPTIMVNIANMDLLSTFKLENLRTVWFAGEVFPTKQYNYWHHHLPEVTFANLYGPIEITLDCTYYIINKEIPDEQPLPIGYPCRNTDILILDDEDCLITEPNAEGELCVRGTSLAMGYYNNPEKTAAAFVQNPLNKAYPEVIYRTGDIVCYDADGLILFKGRKDNIVKHMGYRTDLGEIEHVIINTLKLVKNGCIVYNQAEKQITLFYEAAEEIPASEFRLQIGKVLPKYMIPTSFHHLELLQRNANGKIDRLFYKKQVNG</sequence>
<dbReference type="CDD" id="cd05930">
    <property type="entry name" value="A_NRPS"/>
    <property type="match status" value="1"/>
</dbReference>
<evidence type="ECO:0000256" key="2">
    <source>
        <dbReference type="ARBA" id="ARBA00022553"/>
    </source>
</evidence>
<dbReference type="SUPFAM" id="SSF56801">
    <property type="entry name" value="Acetyl-CoA synthetase-like"/>
    <property type="match status" value="1"/>
</dbReference>
<evidence type="ECO:0000259" key="3">
    <source>
        <dbReference type="Pfam" id="PF00501"/>
    </source>
</evidence>
<dbReference type="Proteomes" id="UP000236735">
    <property type="component" value="Unassembled WGS sequence"/>
</dbReference>
<protein>
    <submittedName>
        <fullName evidence="4">Amino acid adenylation domain-containing protein</fullName>
    </submittedName>
</protein>
<name>A0A1H5TH00_XYLRU</name>
<dbReference type="InterPro" id="IPR000873">
    <property type="entry name" value="AMP-dep_synth/lig_dom"/>
</dbReference>
<keyword evidence="2" id="KW-0597">Phosphoprotein</keyword>
<reference evidence="4 5" key="1">
    <citation type="submission" date="2016-10" db="EMBL/GenBank/DDBJ databases">
        <authorList>
            <person name="de Groot N.N."/>
        </authorList>
    </citation>
    <scope>NUCLEOTIDE SEQUENCE [LARGE SCALE GENOMIC DNA]</scope>
    <source>
        <strain evidence="4 5">AR32</strain>
    </source>
</reference>
<dbReference type="PANTHER" id="PTHR44845">
    <property type="entry name" value="CARRIER DOMAIN-CONTAINING PROTEIN"/>
    <property type="match status" value="1"/>
</dbReference>
<feature type="domain" description="AMP-dependent synthetase/ligase" evidence="3">
    <location>
        <begin position="29"/>
        <end position="387"/>
    </location>
</feature>
<dbReference type="AlphaFoldDB" id="A0A1H5TH00"/>
<dbReference type="Pfam" id="PF00501">
    <property type="entry name" value="AMP-binding"/>
    <property type="match status" value="1"/>
</dbReference>
<organism evidence="4 5">
    <name type="scientific">Xylanibacter ruminicola</name>
    <name type="common">Prevotella ruminicola</name>
    <dbReference type="NCBI Taxonomy" id="839"/>
    <lineage>
        <taxon>Bacteria</taxon>
        <taxon>Pseudomonadati</taxon>
        <taxon>Bacteroidota</taxon>
        <taxon>Bacteroidia</taxon>
        <taxon>Bacteroidales</taxon>
        <taxon>Prevotellaceae</taxon>
        <taxon>Xylanibacter</taxon>
    </lineage>
</organism>
<evidence type="ECO:0000313" key="4">
    <source>
        <dbReference type="EMBL" id="SEF61277.1"/>
    </source>
</evidence>
<dbReference type="Gene3D" id="3.40.50.12780">
    <property type="entry name" value="N-terminal domain of ligase-like"/>
    <property type="match status" value="1"/>
</dbReference>
<accession>A0A1H5TH00</accession>
<dbReference type="InterPro" id="IPR042099">
    <property type="entry name" value="ANL_N_sf"/>
</dbReference>
<dbReference type="InterPro" id="IPR045851">
    <property type="entry name" value="AMP-bd_C_sf"/>
</dbReference>
<dbReference type="Gene3D" id="3.30.300.30">
    <property type="match status" value="1"/>
</dbReference>
<dbReference type="EMBL" id="FNUV01000002">
    <property type="protein sequence ID" value="SEF61277.1"/>
    <property type="molecule type" value="Genomic_DNA"/>
</dbReference>
<gene>
    <name evidence="4" type="ORF">SAMN05216354_1021</name>
</gene>
<keyword evidence="1" id="KW-0596">Phosphopantetheine</keyword>
<evidence type="ECO:0000256" key="1">
    <source>
        <dbReference type="ARBA" id="ARBA00022450"/>
    </source>
</evidence>
<dbReference type="InterPro" id="IPR020845">
    <property type="entry name" value="AMP-binding_CS"/>
</dbReference>
<dbReference type="PROSITE" id="PS00455">
    <property type="entry name" value="AMP_BINDING"/>
    <property type="match status" value="1"/>
</dbReference>
<evidence type="ECO:0000313" key="5">
    <source>
        <dbReference type="Proteomes" id="UP000236735"/>
    </source>
</evidence>
<proteinExistence type="predicted"/>
<dbReference type="PANTHER" id="PTHR44845:SF6">
    <property type="entry name" value="BETA-ALANINE-ACTIVATING ENZYME"/>
    <property type="match status" value="1"/>
</dbReference>